<comment type="caution">
    <text evidence="1">The sequence shown here is derived from an EMBL/GenBank/DDBJ whole genome shotgun (WGS) entry which is preliminary data.</text>
</comment>
<evidence type="ECO:0000313" key="2">
    <source>
        <dbReference type="Proteomes" id="UP000234323"/>
    </source>
</evidence>
<protein>
    <submittedName>
        <fullName evidence="1">Uncharacterized protein</fullName>
    </submittedName>
</protein>
<dbReference type="OrthoDB" id="2395033at2759"/>
<organism evidence="1 2">
    <name type="scientific">Rhizophagus irregularis</name>
    <dbReference type="NCBI Taxonomy" id="588596"/>
    <lineage>
        <taxon>Eukaryota</taxon>
        <taxon>Fungi</taxon>
        <taxon>Fungi incertae sedis</taxon>
        <taxon>Mucoromycota</taxon>
        <taxon>Glomeromycotina</taxon>
        <taxon>Glomeromycetes</taxon>
        <taxon>Glomerales</taxon>
        <taxon>Glomeraceae</taxon>
        <taxon>Rhizophagus</taxon>
    </lineage>
</organism>
<accession>A0A2I1HI74</accession>
<dbReference type="Proteomes" id="UP000234323">
    <property type="component" value="Unassembled WGS sequence"/>
</dbReference>
<proteinExistence type="predicted"/>
<name>A0A2I1HI74_9GLOM</name>
<dbReference type="EMBL" id="LLXI01003082">
    <property type="protein sequence ID" value="PKY58582.1"/>
    <property type="molecule type" value="Genomic_DNA"/>
</dbReference>
<sequence length="100" mass="12189">MEPISTNNRNGISTIRIFYKEYNNLEFDVDRTPQQIKRWNRLKKSTINEEEYSYRIKPFLLKDNSMVYKKLSHNVERDSSYYKSDEDKLMDKLTQKRAKN</sequence>
<gene>
    <name evidence="1" type="ORF">RhiirA4_480612</name>
</gene>
<dbReference type="AlphaFoldDB" id="A0A2I1HI74"/>
<reference evidence="1 2" key="1">
    <citation type="submission" date="2015-10" db="EMBL/GenBank/DDBJ databases">
        <title>Genome analyses suggest a sexual origin of heterokaryosis in a supposedly ancient asexual fungus.</title>
        <authorList>
            <person name="Ropars J."/>
            <person name="Sedzielewska K."/>
            <person name="Noel J."/>
            <person name="Charron P."/>
            <person name="Farinelli L."/>
            <person name="Marton T."/>
            <person name="Kruger M."/>
            <person name="Pelin A."/>
            <person name="Brachmann A."/>
            <person name="Corradi N."/>
        </authorList>
    </citation>
    <scope>NUCLEOTIDE SEQUENCE [LARGE SCALE GENOMIC DNA]</scope>
    <source>
        <strain evidence="1 2">A4</strain>
    </source>
</reference>
<keyword evidence="2" id="KW-1185">Reference proteome</keyword>
<evidence type="ECO:0000313" key="1">
    <source>
        <dbReference type="EMBL" id="PKY58582.1"/>
    </source>
</evidence>